<evidence type="ECO:0000313" key="3">
    <source>
        <dbReference type="Proteomes" id="UP001279734"/>
    </source>
</evidence>
<protein>
    <submittedName>
        <fullName evidence="2">Uncharacterized protein</fullName>
    </submittedName>
</protein>
<organism evidence="2 3">
    <name type="scientific">Nepenthes gracilis</name>
    <name type="common">Slender pitcher plant</name>
    <dbReference type="NCBI Taxonomy" id="150966"/>
    <lineage>
        <taxon>Eukaryota</taxon>
        <taxon>Viridiplantae</taxon>
        <taxon>Streptophyta</taxon>
        <taxon>Embryophyta</taxon>
        <taxon>Tracheophyta</taxon>
        <taxon>Spermatophyta</taxon>
        <taxon>Magnoliopsida</taxon>
        <taxon>eudicotyledons</taxon>
        <taxon>Gunneridae</taxon>
        <taxon>Pentapetalae</taxon>
        <taxon>Caryophyllales</taxon>
        <taxon>Nepenthaceae</taxon>
        <taxon>Nepenthes</taxon>
    </lineage>
</organism>
<evidence type="ECO:0000313" key="2">
    <source>
        <dbReference type="EMBL" id="GMH22936.1"/>
    </source>
</evidence>
<evidence type="ECO:0000256" key="1">
    <source>
        <dbReference type="SAM" id="MobiDB-lite"/>
    </source>
</evidence>
<dbReference type="Proteomes" id="UP001279734">
    <property type="component" value="Unassembled WGS sequence"/>
</dbReference>
<feature type="region of interest" description="Disordered" evidence="1">
    <location>
        <begin position="40"/>
        <end position="75"/>
    </location>
</feature>
<accession>A0AAD3Y0U8</accession>
<gene>
    <name evidence="2" type="ORF">Nepgr_024779</name>
</gene>
<dbReference type="AlphaFoldDB" id="A0AAD3Y0U8"/>
<dbReference type="EMBL" id="BSYO01000025">
    <property type="protein sequence ID" value="GMH22936.1"/>
    <property type="molecule type" value="Genomic_DNA"/>
</dbReference>
<reference evidence="2" key="1">
    <citation type="submission" date="2023-05" db="EMBL/GenBank/DDBJ databases">
        <title>Nepenthes gracilis genome sequencing.</title>
        <authorList>
            <person name="Fukushima K."/>
        </authorList>
    </citation>
    <scope>NUCLEOTIDE SEQUENCE</scope>
    <source>
        <strain evidence="2">SING2019-196</strain>
    </source>
</reference>
<name>A0AAD3Y0U8_NEPGR</name>
<proteinExistence type="predicted"/>
<sequence length="155" mass="17102">MDPHLHRQLIHTGSVHPRQEASQSIYITQALSSLTASSPYNQKRDAYEGPKSSGSLCHKSIKNPPKQAPDITGSRTTIPSTVEFQLVQKKNSKNQQPLQYQNCISFSINSKLLGQMPIQKEQPMVMEATNPTSITQDLSFTSRTNTGVAGSCYNP</sequence>
<comment type="caution">
    <text evidence="2">The sequence shown here is derived from an EMBL/GenBank/DDBJ whole genome shotgun (WGS) entry which is preliminary data.</text>
</comment>
<keyword evidence="3" id="KW-1185">Reference proteome</keyword>